<dbReference type="Pfam" id="PF00027">
    <property type="entry name" value="cNMP_binding"/>
    <property type="match status" value="1"/>
</dbReference>
<dbReference type="eggNOG" id="COG0659">
    <property type="taxonomic scope" value="Bacteria"/>
</dbReference>
<name>C8X7A2_NAKMY</name>
<keyword evidence="4 7" id="KW-0378">Hydrolase</keyword>
<dbReference type="Gene3D" id="3.30.750.24">
    <property type="entry name" value="STAS domain"/>
    <property type="match status" value="1"/>
</dbReference>
<dbReference type="HOGENOM" id="CLU_027932_3_1_11"/>
<dbReference type="PROSITE" id="PS50042">
    <property type="entry name" value="CNMP_BINDING_3"/>
    <property type="match status" value="1"/>
</dbReference>
<feature type="binding site" evidence="7">
    <location>
        <position position="241"/>
    </location>
    <ligand>
        <name>substrate</name>
    </ligand>
</feature>
<feature type="binding site" evidence="7">
    <location>
        <position position="165"/>
    </location>
    <ligand>
        <name>substrate</name>
    </ligand>
</feature>
<gene>
    <name evidence="7" type="primary">glsA</name>
    <name evidence="10" type="ordered locus">Namu_0555</name>
</gene>
<feature type="domain" description="STAS" evidence="9">
    <location>
        <begin position="347"/>
        <end position="420"/>
    </location>
</feature>
<dbReference type="InterPro" id="IPR018490">
    <property type="entry name" value="cNMP-bd_dom_sf"/>
</dbReference>
<dbReference type="AlphaFoldDB" id="C8X7A2"/>
<dbReference type="PANTHER" id="PTHR12544:SF29">
    <property type="entry name" value="GLUTAMINASE"/>
    <property type="match status" value="1"/>
</dbReference>
<dbReference type="STRING" id="479431.Namu_0555"/>
<dbReference type="InParanoid" id="C8X7A2"/>
<evidence type="ECO:0000259" key="8">
    <source>
        <dbReference type="PROSITE" id="PS50042"/>
    </source>
</evidence>
<dbReference type="FunFam" id="3.40.710.10:FF:000005">
    <property type="entry name" value="Glutaminase"/>
    <property type="match status" value="1"/>
</dbReference>
<dbReference type="CDD" id="cd00038">
    <property type="entry name" value="CAP_ED"/>
    <property type="match status" value="1"/>
</dbReference>
<dbReference type="eggNOG" id="COG2066">
    <property type="taxonomic scope" value="Bacteria"/>
</dbReference>
<dbReference type="NCBIfam" id="TIGR03814">
    <property type="entry name" value="Gln_ase"/>
    <property type="match status" value="1"/>
</dbReference>
<dbReference type="SUPFAM" id="SSF56601">
    <property type="entry name" value="beta-lactamase/transpeptidase-like"/>
    <property type="match status" value="1"/>
</dbReference>
<feature type="binding site" evidence="7">
    <location>
        <position position="189"/>
    </location>
    <ligand>
        <name>substrate</name>
    </ligand>
</feature>
<comment type="subunit">
    <text evidence="2 7">Homotetramer.</text>
</comment>
<dbReference type="SUPFAM" id="SSF52091">
    <property type="entry name" value="SpoIIaa-like"/>
    <property type="match status" value="1"/>
</dbReference>
<dbReference type="SUPFAM" id="SSF51206">
    <property type="entry name" value="cAMP-binding domain-like"/>
    <property type="match status" value="1"/>
</dbReference>
<feature type="binding site" evidence="7">
    <location>
        <position position="259"/>
    </location>
    <ligand>
        <name>substrate</name>
    </ligand>
</feature>
<dbReference type="InterPro" id="IPR036513">
    <property type="entry name" value="STAS_dom_sf"/>
</dbReference>
<dbReference type="InterPro" id="IPR015868">
    <property type="entry name" value="Glutaminase"/>
</dbReference>
<accession>C8X7A2</accession>
<comment type="similarity">
    <text evidence="1 7">Belongs to the glutaminase family.</text>
</comment>
<feature type="domain" description="Cyclic nucleotide-binding" evidence="8">
    <location>
        <begin position="466"/>
        <end position="534"/>
    </location>
</feature>
<evidence type="ECO:0000256" key="1">
    <source>
        <dbReference type="ARBA" id="ARBA00011076"/>
    </source>
</evidence>
<evidence type="ECO:0000313" key="10">
    <source>
        <dbReference type="EMBL" id="ACV76971.1"/>
    </source>
</evidence>
<keyword evidence="7" id="KW-0007">Acetylation</keyword>
<reference evidence="11" key="1">
    <citation type="submission" date="2009-09" db="EMBL/GenBank/DDBJ databases">
        <title>The complete genome of Nakamurella multipartita DSM 44233.</title>
        <authorList>
            <consortium name="US DOE Joint Genome Institute (JGI-PGF)"/>
            <person name="Lucas S."/>
            <person name="Copeland A."/>
            <person name="Lapidus A."/>
            <person name="Glavina del Rio T."/>
            <person name="Dalin E."/>
            <person name="Tice H."/>
            <person name="Bruce D."/>
            <person name="Goodwin L."/>
            <person name="Pitluck S."/>
            <person name="Kyrpides N."/>
            <person name="Mavromatis K."/>
            <person name="Ivanova N."/>
            <person name="Ovchinnikova G."/>
            <person name="Sims D."/>
            <person name="Meincke L."/>
            <person name="Brettin T."/>
            <person name="Detter J.C."/>
            <person name="Han C."/>
            <person name="Larimer F."/>
            <person name="Land M."/>
            <person name="Hauser L."/>
            <person name="Markowitz V."/>
            <person name="Cheng J.-F."/>
            <person name="Hugenholtz P."/>
            <person name="Woyke T."/>
            <person name="Wu D."/>
            <person name="Klenk H.-P."/>
            <person name="Eisen J.A."/>
        </authorList>
    </citation>
    <scope>NUCLEOTIDE SEQUENCE [LARGE SCALE GENOMIC DNA]</scope>
    <source>
        <strain evidence="11">ATCC 700099 / DSM 44233 / CIP 104796 / JCM 9543 / NBRC 105858 / Y-104</strain>
    </source>
</reference>
<reference evidence="10 11" key="2">
    <citation type="journal article" date="2010" name="Stand. Genomic Sci.">
        <title>Complete genome sequence of Nakamurella multipartita type strain (Y-104).</title>
        <authorList>
            <person name="Tice H."/>
            <person name="Mayilraj S."/>
            <person name="Sims D."/>
            <person name="Lapidus A."/>
            <person name="Nolan M."/>
            <person name="Lucas S."/>
            <person name="Glavina Del Rio T."/>
            <person name="Copeland A."/>
            <person name="Cheng J.F."/>
            <person name="Meincke L."/>
            <person name="Bruce D."/>
            <person name="Goodwin L."/>
            <person name="Pitluck S."/>
            <person name="Ivanova N."/>
            <person name="Mavromatis K."/>
            <person name="Ovchinnikova G."/>
            <person name="Pati A."/>
            <person name="Chen A."/>
            <person name="Palaniappan K."/>
            <person name="Land M."/>
            <person name="Hauser L."/>
            <person name="Chang Y.J."/>
            <person name="Jeffries C.D."/>
            <person name="Detter J.C."/>
            <person name="Brettin T."/>
            <person name="Rohde M."/>
            <person name="Goker M."/>
            <person name="Bristow J."/>
            <person name="Eisen J.A."/>
            <person name="Markowitz V."/>
            <person name="Hugenholtz P."/>
            <person name="Kyrpides N.C."/>
            <person name="Klenk H.P."/>
            <person name="Chen F."/>
        </authorList>
    </citation>
    <scope>NUCLEOTIDE SEQUENCE [LARGE SCALE GENOMIC DNA]</scope>
    <source>
        <strain evidence="11">ATCC 700099 / DSM 44233 / CIP 104796 / JCM 9543 / NBRC 105858 / Y-104</strain>
    </source>
</reference>
<dbReference type="Gene3D" id="2.60.120.10">
    <property type="entry name" value="Jelly Rolls"/>
    <property type="match status" value="1"/>
</dbReference>
<dbReference type="EMBL" id="CP001737">
    <property type="protein sequence ID" value="ACV76971.1"/>
    <property type="molecule type" value="Genomic_DNA"/>
</dbReference>
<dbReference type="Pfam" id="PF04960">
    <property type="entry name" value="Glutaminase"/>
    <property type="match status" value="1"/>
</dbReference>
<proteinExistence type="inferred from homology"/>
<sequence>MKSLVQDYIDGVYRDLTGERSGSVADYIPELAVVDPDSFAICLATSDGYVYEAGDSRKKFAIQSISKPFTYALALADRGLAAVATKVDVEPSGEPFNEISLDPVTERPRNPMINAGAITSASLVAGATVAERFERIRRFYSRFAGRELTLNESMFESEDRTGNRNRAIGYLLREYGILEEDPQTTLGVYFRQCSIEVDCRDLSLMAATLADSGVHPVSGDRVLDAGLNERVLSVMTTCGMYNAAGDWVTEVGLPAKSGVGGGILAVLPGQLGLAVFSPRLDEHGNSVRGVRSCRRISKDLELHFMHVSRAARSAVRASYDVIDRPSRRRRSPAEHDLLLRVGQRARIYELHGDLLFAGAESVVRKLTLDADELDVIVLDIRGVDETAAVTRTMMRTVRDWLRADGVEAVIVDPQSTVLELDPDPAKRLRHFGDLNEAVGYAEDVLLARHAGADAQARAIPIRDHPLLSGLPPEQLEAIVTRLVPHTYDAGDSVVRSGDPTQGLFLITAGPVEVSVELAGTRHHLSMFTAGTTFGVAYAVAGREYDVDATAQGEVAAMVLPAPAIAELTATAPDLMLTLMSRLVTGAFDHLDWVTRALVSPS</sequence>
<dbReference type="RefSeq" id="WP_015745888.1">
    <property type="nucleotide sequence ID" value="NC_013235.1"/>
</dbReference>
<evidence type="ECO:0000256" key="4">
    <source>
        <dbReference type="ARBA" id="ARBA00022801"/>
    </source>
</evidence>
<dbReference type="GO" id="GO:0006543">
    <property type="term" value="P:L-glutamine catabolic process"/>
    <property type="evidence" value="ECO:0007669"/>
    <property type="project" value="TreeGrafter"/>
</dbReference>
<dbReference type="InterPro" id="IPR014710">
    <property type="entry name" value="RmlC-like_jellyroll"/>
</dbReference>
<evidence type="ECO:0000259" key="9">
    <source>
        <dbReference type="PROSITE" id="PS50801"/>
    </source>
</evidence>
<dbReference type="GO" id="GO:0006537">
    <property type="term" value="P:glutamate biosynthetic process"/>
    <property type="evidence" value="ECO:0007669"/>
    <property type="project" value="TreeGrafter"/>
</dbReference>
<dbReference type="GO" id="GO:0004359">
    <property type="term" value="F:glutaminase activity"/>
    <property type="evidence" value="ECO:0007669"/>
    <property type="project" value="UniProtKB-UniRule"/>
</dbReference>
<dbReference type="Gene3D" id="3.40.710.10">
    <property type="entry name" value="DD-peptidase/beta-lactamase superfamily"/>
    <property type="match status" value="1"/>
</dbReference>
<dbReference type="EC" id="3.5.1.2" evidence="3 7"/>
<feature type="binding site" evidence="7">
    <location>
        <position position="114"/>
    </location>
    <ligand>
        <name>substrate</name>
    </ligand>
</feature>
<dbReference type="InterPro" id="IPR002645">
    <property type="entry name" value="STAS_dom"/>
</dbReference>
<evidence type="ECO:0000256" key="5">
    <source>
        <dbReference type="ARBA" id="ARBA00049534"/>
    </source>
</evidence>
<evidence type="ECO:0000256" key="7">
    <source>
        <dbReference type="HAMAP-Rule" id="MF_00313"/>
    </source>
</evidence>
<evidence type="ECO:0000256" key="6">
    <source>
        <dbReference type="ARBA" id="ARBA00070405"/>
    </source>
</evidence>
<evidence type="ECO:0000313" key="11">
    <source>
        <dbReference type="Proteomes" id="UP000002218"/>
    </source>
</evidence>
<feature type="binding site" evidence="7">
    <location>
        <position position="64"/>
    </location>
    <ligand>
        <name>substrate</name>
    </ligand>
</feature>
<organism evidence="10 11">
    <name type="scientific">Nakamurella multipartita (strain ATCC 700099 / DSM 44233 / CIP 104796 / JCM 9543 / NBRC 105858 / Y-104)</name>
    <name type="common">Microsphaera multipartita</name>
    <dbReference type="NCBI Taxonomy" id="479431"/>
    <lineage>
        <taxon>Bacteria</taxon>
        <taxon>Bacillati</taxon>
        <taxon>Actinomycetota</taxon>
        <taxon>Actinomycetes</taxon>
        <taxon>Nakamurellales</taxon>
        <taxon>Nakamurellaceae</taxon>
        <taxon>Nakamurella</taxon>
    </lineage>
</organism>
<dbReference type="HAMAP" id="MF_00313">
    <property type="entry name" value="Glutaminase"/>
    <property type="match status" value="1"/>
</dbReference>
<dbReference type="InterPro" id="IPR000595">
    <property type="entry name" value="cNMP-bd_dom"/>
</dbReference>
<dbReference type="PANTHER" id="PTHR12544">
    <property type="entry name" value="GLUTAMINASE"/>
    <property type="match status" value="1"/>
</dbReference>
<evidence type="ECO:0000256" key="2">
    <source>
        <dbReference type="ARBA" id="ARBA00011881"/>
    </source>
</evidence>
<protein>
    <recommendedName>
        <fullName evidence="6 7">Glutaminase</fullName>
        <ecNumber evidence="3 7">3.5.1.2</ecNumber>
    </recommendedName>
</protein>
<feature type="binding site" evidence="7">
    <location>
        <position position="158"/>
    </location>
    <ligand>
        <name>substrate</name>
    </ligand>
</feature>
<dbReference type="eggNOG" id="COG2905">
    <property type="taxonomic scope" value="Bacteria"/>
</dbReference>
<evidence type="ECO:0000256" key="3">
    <source>
        <dbReference type="ARBA" id="ARBA00012918"/>
    </source>
</evidence>
<keyword evidence="11" id="KW-1185">Reference proteome</keyword>
<comment type="catalytic activity">
    <reaction evidence="5 7">
        <text>L-glutamine + H2O = L-glutamate + NH4(+)</text>
        <dbReference type="Rhea" id="RHEA:15889"/>
        <dbReference type="ChEBI" id="CHEBI:15377"/>
        <dbReference type="ChEBI" id="CHEBI:28938"/>
        <dbReference type="ChEBI" id="CHEBI:29985"/>
        <dbReference type="ChEBI" id="CHEBI:58359"/>
        <dbReference type="EC" id="3.5.1.2"/>
    </reaction>
</comment>
<dbReference type="OrthoDB" id="9788822at2"/>
<dbReference type="PROSITE" id="PS50801">
    <property type="entry name" value="STAS"/>
    <property type="match status" value="1"/>
</dbReference>
<dbReference type="KEGG" id="nml:Namu_0555"/>
<dbReference type="InterPro" id="IPR012338">
    <property type="entry name" value="Beta-lactam/transpept-like"/>
</dbReference>
<dbReference type="Proteomes" id="UP000002218">
    <property type="component" value="Chromosome"/>
</dbReference>
<dbReference type="SMART" id="SM00100">
    <property type="entry name" value="cNMP"/>
    <property type="match status" value="1"/>
</dbReference>